<feature type="transmembrane region" description="Helical" evidence="1">
    <location>
        <begin position="261"/>
        <end position="284"/>
    </location>
</feature>
<feature type="transmembrane region" description="Helical" evidence="1">
    <location>
        <begin position="691"/>
        <end position="707"/>
    </location>
</feature>
<feature type="transmembrane region" description="Helical" evidence="1">
    <location>
        <begin position="463"/>
        <end position="482"/>
    </location>
</feature>
<accession>A0AA39Z362</accession>
<dbReference type="PANTHER" id="PTHR37544:SF3">
    <property type="entry name" value="SPRAY"/>
    <property type="match status" value="1"/>
</dbReference>
<dbReference type="InterPro" id="IPR011043">
    <property type="entry name" value="Gal_Oxase/kelch_b-propeller"/>
</dbReference>
<feature type="transmembrane region" description="Helical" evidence="1">
    <location>
        <begin position="395"/>
        <end position="416"/>
    </location>
</feature>
<feature type="transmembrane region" description="Helical" evidence="1">
    <location>
        <begin position="305"/>
        <end position="328"/>
    </location>
</feature>
<gene>
    <name evidence="2" type="ORF">DIS24_g1198</name>
</gene>
<keyword evidence="1" id="KW-0472">Membrane</keyword>
<evidence type="ECO:0000313" key="3">
    <source>
        <dbReference type="Proteomes" id="UP001175001"/>
    </source>
</evidence>
<dbReference type="InterPro" id="IPR021840">
    <property type="entry name" value="DUF3433"/>
</dbReference>
<dbReference type="SUPFAM" id="SSF50965">
    <property type="entry name" value="Galactose oxidase, central domain"/>
    <property type="match status" value="1"/>
</dbReference>
<dbReference type="EMBL" id="JAUJDW010000004">
    <property type="protein sequence ID" value="KAK0663298.1"/>
    <property type="molecule type" value="Genomic_DNA"/>
</dbReference>
<dbReference type="PANTHER" id="PTHR37544">
    <property type="entry name" value="SPRAY-RELATED"/>
    <property type="match status" value="1"/>
</dbReference>
<keyword evidence="1" id="KW-1133">Transmembrane helix</keyword>
<organism evidence="2 3">
    <name type="scientific">Lasiodiplodia hormozganensis</name>
    <dbReference type="NCBI Taxonomy" id="869390"/>
    <lineage>
        <taxon>Eukaryota</taxon>
        <taxon>Fungi</taxon>
        <taxon>Dikarya</taxon>
        <taxon>Ascomycota</taxon>
        <taxon>Pezizomycotina</taxon>
        <taxon>Dothideomycetes</taxon>
        <taxon>Dothideomycetes incertae sedis</taxon>
        <taxon>Botryosphaeriales</taxon>
        <taxon>Botryosphaeriaceae</taxon>
        <taxon>Lasiodiplodia</taxon>
    </lineage>
</organism>
<dbReference type="Gene3D" id="2.120.10.80">
    <property type="entry name" value="Kelch-type beta propeller"/>
    <property type="match status" value="1"/>
</dbReference>
<feature type="transmembrane region" description="Helical" evidence="1">
    <location>
        <begin position="647"/>
        <end position="671"/>
    </location>
</feature>
<name>A0AA39Z362_9PEZI</name>
<sequence length="890" mass="100433">MAKERTSSIILPDYVPIIAPGLAYLDIGAEGMLVVIGGQTETNGTLAYSSLQVVYFYDIASGRWVSQSTTDVLGRTDSFYGEYDVYSPGIPSERYSMCTAVGTAPPHTVFNIYVFGGQNDTATPGDIWALTMPGAMWIRMTTNDITNNPKSGISCNLIHDRYVLMYGGCWMEGGNKCLNYGWNPLLYYIIAGDYWMADWNWHYNPDAAGYNVPKQIFDVVGGDPGPWGNTTVRSPKFTSYNDSLLEQAFMPPSPTLVNHCFIAWQITLPILFGIPVWLFGQSLWARYVRGRRDVFWNDKLKPPSIALLFACTAGLIVIVTSLWLISYLEDPDTSTWTSGSEASGIWTGDEWNTTFTPAAGSGRSIKGLSRLYLDNGASGQWDRHNATQRLGSRAYFIWTYLPSIIFVSYGLFWQIIDGETKRLEKWRQMARPDGCSADKSLCFDYHEFWSPLALVQALRYRQWAVVFSSVGYLLAAIAIPNIQNYVFTWDIFAGNGLAWGGIYTRQVAYADAYWSKVLLTALGLNLACVLGLYWSLRKYPTYHEEPNGIAYVASLTIDDDNSADLQSVFCANGIKREHRHDRFKLEVPDGGTRTRLIRTGKKDTELAHTWIEVLVKAPIHAFRAVPKPRSLVEHVERRRQWPWKKMFDLALLICWNLGLSLTLGAACYILREITSPEQKEVQNYRLPWSPNLYLVVGVSIQSLYQFFERRVRAATVFFALSAREQPPHILYEDWKNTIPFVDIVQAFRHGHVFLAFTLFGTVVSIAYTIMLGSLQVSASFYGATTYTADVDGVIAIVAFNAYLLAISIAALGMYVFKMWKMEWNVRGQTTLAMQLAFTLWSDGLREDMKSVVGVEDKEEKLRILQDSTYKFQKVSNAPDDLQGSIEKCRG</sequence>
<dbReference type="Proteomes" id="UP001175001">
    <property type="component" value="Unassembled WGS sequence"/>
</dbReference>
<protein>
    <submittedName>
        <fullName evidence="2">Uncharacterized protein</fullName>
    </submittedName>
</protein>
<evidence type="ECO:0000256" key="1">
    <source>
        <dbReference type="SAM" id="Phobius"/>
    </source>
</evidence>
<keyword evidence="1" id="KW-0812">Transmembrane</keyword>
<dbReference type="InterPro" id="IPR015915">
    <property type="entry name" value="Kelch-typ_b-propeller"/>
</dbReference>
<feature type="transmembrane region" description="Helical" evidence="1">
    <location>
        <begin position="752"/>
        <end position="772"/>
    </location>
</feature>
<keyword evidence="3" id="KW-1185">Reference proteome</keyword>
<dbReference type="AlphaFoldDB" id="A0AA39Z362"/>
<comment type="caution">
    <text evidence="2">The sequence shown here is derived from an EMBL/GenBank/DDBJ whole genome shotgun (WGS) entry which is preliminary data.</text>
</comment>
<reference evidence="2" key="1">
    <citation type="submission" date="2023-06" db="EMBL/GenBank/DDBJ databases">
        <title>Multi-omics analyses reveal the molecular pathogenesis toolkit of Lasiodiplodia hormozganensis, a cross-kingdom pathogen.</title>
        <authorList>
            <person name="Felix C."/>
            <person name="Meneses R."/>
            <person name="Goncalves M.F.M."/>
            <person name="Tilleman L."/>
            <person name="Duarte A.S."/>
            <person name="Jorrin-Novo J.V."/>
            <person name="Van De Peer Y."/>
            <person name="Deforce D."/>
            <person name="Van Nieuwerburgh F."/>
            <person name="Esteves A.C."/>
            <person name="Alves A."/>
        </authorList>
    </citation>
    <scope>NUCLEOTIDE SEQUENCE</scope>
    <source>
        <strain evidence="2">CBS 339.90</strain>
    </source>
</reference>
<dbReference type="Pfam" id="PF11915">
    <property type="entry name" value="DUF3433"/>
    <property type="match status" value="2"/>
</dbReference>
<feature type="transmembrane region" description="Helical" evidence="1">
    <location>
        <begin position="792"/>
        <end position="816"/>
    </location>
</feature>
<proteinExistence type="predicted"/>
<feature type="transmembrane region" description="Helical" evidence="1">
    <location>
        <begin position="513"/>
        <end position="534"/>
    </location>
</feature>
<evidence type="ECO:0000313" key="2">
    <source>
        <dbReference type="EMBL" id="KAK0663298.1"/>
    </source>
</evidence>